<evidence type="ECO:0000313" key="3">
    <source>
        <dbReference type="Proteomes" id="UP000287872"/>
    </source>
</evidence>
<accession>A0A401UHN8</accession>
<comment type="caution">
    <text evidence="2">The sequence shown here is derived from an EMBL/GenBank/DDBJ whole genome shotgun (WGS) entry which is preliminary data.</text>
</comment>
<name>A0A401UHN8_9CLOT</name>
<proteinExistence type="predicted"/>
<protein>
    <submittedName>
        <fullName evidence="2">Uncharacterized protein</fullName>
    </submittedName>
</protein>
<reference evidence="2 3" key="1">
    <citation type="submission" date="2018-11" db="EMBL/GenBank/DDBJ databases">
        <title>Genome sequencing and assembly of Clostridium tagluense strain A121.</title>
        <authorList>
            <person name="Murakami T."/>
            <person name="Segawa T."/>
            <person name="Shcherbakova V.A."/>
            <person name="Mori H."/>
            <person name="Yoshimura Y."/>
        </authorList>
    </citation>
    <scope>NUCLEOTIDE SEQUENCE [LARGE SCALE GENOMIC DNA]</scope>
    <source>
        <strain evidence="2 3">A121</strain>
    </source>
</reference>
<evidence type="ECO:0000256" key="1">
    <source>
        <dbReference type="SAM" id="MobiDB-lite"/>
    </source>
</evidence>
<organism evidence="2 3">
    <name type="scientific">Clostridium tagluense</name>
    <dbReference type="NCBI Taxonomy" id="360422"/>
    <lineage>
        <taxon>Bacteria</taxon>
        <taxon>Bacillati</taxon>
        <taxon>Bacillota</taxon>
        <taxon>Clostridia</taxon>
        <taxon>Eubacteriales</taxon>
        <taxon>Clostridiaceae</taxon>
        <taxon>Clostridium</taxon>
    </lineage>
</organism>
<dbReference type="OrthoDB" id="1935644at2"/>
<evidence type="ECO:0000313" key="2">
    <source>
        <dbReference type="EMBL" id="GCD09024.1"/>
    </source>
</evidence>
<dbReference type="Proteomes" id="UP000287872">
    <property type="component" value="Unassembled WGS sequence"/>
</dbReference>
<dbReference type="AlphaFoldDB" id="A0A401UHN8"/>
<dbReference type="RefSeq" id="WP_124998050.1">
    <property type="nucleotide sequence ID" value="NZ_BHYK01000003.1"/>
</dbReference>
<gene>
    <name evidence="2" type="ORF">Ctaglu_06470</name>
</gene>
<keyword evidence="3" id="KW-1185">Reference proteome</keyword>
<sequence length="96" mass="11376">MEFKLNKIDVEIRQRVKDTTKSGIIHRKESISVNKDRNPKDSSKSQDEFKDKLLKYKKDHKITVNAFKNTQYDVEVFKENLEKGQRCIGNFIDTKK</sequence>
<dbReference type="EMBL" id="BHYK01000003">
    <property type="protein sequence ID" value="GCD09024.1"/>
    <property type="molecule type" value="Genomic_DNA"/>
</dbReference>
<feature type="region of interest" description="Disordered" evidence="1">
    <location>
        <begin position="21"/>
        <end position="47"/>
    </location>
</feature>